<keyword evidence="1" id="KW-0472">Membrane</keyword>
<feature type="transmembrane region" description="Helical" evidence="1">
    <location>
        <begin position="54"/>
        <end position="75"/>
    </location>
</feature>
<dbReference type="EMBL" id="SIJB01000080">
    <property type="protein sequence ID" value="NBI31262.1"/>
    <property type="molecule type" value="Genomic_DNA"/>
</dbReference>
<comment type="caution">
    <text evidence="2">The sequence shown here is derived from an EMBL/GenBank/DDBJ whole genome shotgun (WGS) entry which is preliminary data.</text>
</comment>
<dbReference type="OrthoDB" id="2625913at2"/>
<keyword evidence="1" id="KW-1133">Transmembrane helix</keyword>
<evidence type="ECO:0000313" key="2">
    <source>
        <dbReference type="EMBL" id="NBI31262.1"/>
    </source>
</evidence>
<dbReference type="RefSeq" id="WP_160648082.1">
    <property type="nucleotide sequence ID" value="NZ_SIJB01000080.1"/>
</dbReference>
<feature type="transmembrane region" description="Helical" evidence="1">
    <location>
        <begin position="5"/>
        <end position="23"/>
    </location>
</feature>
<evidence type="ECO:0000256" key="1">
    <source>
        <dbReference type="SAM" id="Phobius"/>
    </source>
</evidence>
<keyword evidence="1" id="KW-0812">Transmembrane</keyword>
<evidence type="ECO:0000313" key="3">
    <source>
        <dbReference type="Proteomes" id="UP000448943"/>
    </source>
</evidence>
<gene>
    <name evidence="2" type="ORF">ERL59_20255</name>
</gene>
<sequence length="81" mass="9512">MKRKYYFIFGSLFLIFSGLIYSIERLGTYIQWSAEAIAKSNMEMDIPQLSLANFYTNIFVIIFILISIINFVLYFKSKSSE</sequence>
<proteinExistence type="predicted"/>
<accession>A0A6N9Q8S8</accession>
<dbReference type="Proteomes" id="UP000448943">
    <property type="component" value="Unassembled WGS sequence"/>
</dbReference>
<reference evidence="2 3" key="1">
    <citation type="submission" date="2019-01" db="EMBL/GenBank/DDBJ databases">
        <title>Chengkuizengella sp. nov., isolated from deep-sea sediment of East Pacific Ocean.</title>
        <authorList>
            <person name="Yang J."/>
            <person name="Lai Q."/>
            <person name="Shao Z."/>
        </authorList>
    </citation>
    <scope>NUCLEOTIDE SEQUENCE [LARGE SCALE GENOMIC DNA]</scope>
    <source>
        <strain evidence="2 3">YPA3-1-1</strain>
    </source>
</reference>
<name>A0A6N9Q8S8_9BACL</name>
<keyword evidence="3" id="KW-1185">Reference proteome</keyword>
<protein>
    <submittedName>
        <fullName evidence="2">Uncharacterized protein</fullName>
    </submittedName>
</protein>
<dbReference type="AlphaFoldDB" id="A0A6N9Q8S8"/>
<organism evidence="2 3">
    <name type="scientific">Chengkuizengella marina</name>
    <dbReference type="NCBI Taxonomy" id="2507566"/>
    <lineage>
        <taxon>Bacteria</taxon>
        <taxon>Bacillati</taxon>
        <taxon>Bacillota</taxon>
        <taxon>Bacilli</taxon>
        <taxon>Bacillales</taxon>
        <taxon>Paenibacillaceae</taxon>
        <taxon>Chengkuizengella</taxon>
    </lineage>
</organism>